<accession>A0A1I6UG83</accession>
<gene>
    <name evidence="3" type="ORF">SAMN04488556_3845</name>
</gene>
<evidence type="ECO:0000256" key="1">
    <source>
        <dbReference type="SAM" id="MobiDB-lite"/>
    </source>
</evidence>
<evidence type="ECO:0000313" key="4">
    <source>
        <dbReference type="Proteomes" id="UP000199199"/>
    </source>
</evidence>
<proteinExistence type="predicted"/>
<dbReference type="Proteomes" id="UP000199199">
    <property type="component" value="Unassembled WGS sequence"/>
</dbReference>
<keyword evidence="2" id="KW-0812">Transmembrane</keyword>
<protein>
    <submittedName>
        <fullName evidence="3">Uncharacterized protein</fullName>
    </submittedName>
</protein>
<keyword evidence="2" id="KW-0472">Membrane</keyword>
<feature type="transmembrane region" description="Helical" evidence="2">
    <location>
        <begin position="29"/>
        <end position="52"/>
    </location>
</feature>
<organism evidence="3 4">
    <name type="scientific">Halostagnicola kamekurae</name>
    <dbReference type="NCBI Taxonomy" id="619731"/>
    <lineage>
        <taxon>Archaea</taxon>
        <taxon>Methanobacteriati</taxon>
        <taxon>Methanobacteriota</taxon>
        <taxon>Stenosarchaea group</taxon>
        <taxon>Halobacteria</taxon>
        <taxon>Halobacteriales</taxon>
        <taxon>Natrialbaceae</taxon>
        <taxon>Halostagnicola</taxon>
    </lineage>
</organism>
<keyword evidence="4" id="KW-1185">Reference proteome</keyword>
<evidence type="ECO:0000313" key="3">
    <source>
        <dbReference type="EMBL" id="SFT00486.1"/>
    </source>
</evidence>
<keyword evidence="2" id="KW-1133">Transmembrane helix</keyword>
<feature type="region of interest" description="Disordered" evidence="1">
    <location>
        <begin position="1"/>
        <end position="23"/>
    </location>
</feature>
<sequence>MGHTYRTEPDPPEEQTESGARDADETMKAFYDGIWVAVASMFGVLFLVLVMIQTTRVFPASNAYGAASPTSWLTLAVATALLLGVISWGLTKRPTATAEPNSRGSAE</sequence>
<dbReference type="RefSeq" id="WP_092907021.1">
    <property type="nucleotide sequence ID" value="NZ_FOZS01000004.1"/>
</dbReference>
<name>A0A1I6UG83_9EURY</name>
<evidence type="ECO:0000256" key="2">
    <source>
        <dbReference type="SAM" id="Phobius"/>
    </source>
</evidence>
<feature type="transmembrane region" description="Helical" evidence="2">
    <location>
        <begin position="72"/>
        <end position="90"/>
    </location>
</feature>
<dbReference type="OrthoDB" id="170247at2157"/>
<dbReference type="AlphaFoldDB" id="A0A1I6UG83"/>
<reference evidence="4" key="1">
    <citation type="submission" date="2016-10" db="EMBL/GenBank/DDBJ databases">
        <authorList>
            <person name="Varghese N."/>
            <person name="Submissions S."/>
        </authorList>
    </citation>
    <scope>NUCLEOTIDE SEQUENCE [LARGE SCALE GENOMIC DNA]</scope>
    <source>
        <strain evidence="4">DSM 22427</strain>
    </source>
</reference>
<dbReference type="EMBL" id="FOZS01000004">
    <property type="protein sequence ID" value="SFT00486.1"/>
    <property type="molecule type" value="Genomic_DNA"/>
</dbReference>